<dbReference type="InterPro" id="IPR040198">
    <property type="entry name" value="Fido_containing"/>
</dbReference>
<reference evidence="5" key="1">
    <citation type="submission" date="2019-08" db="EMBL/GenBank/DDBJ databases">
        <authorList>
            <person name="Kucharzyk K."/>
            <person name="Murdoch R.W."/>
            <person name="Higgins S."/>
            <person name="Loffler F."/>
        </authorList>
    </citation>
    <scope>NUCLEOTIDE SEQUENCE</scope>
</reference>
<proteinExistence type="predicted"/>
<dbReference type="InterPro" id="IPR036388">
    <property type="entry name" value="WH-like_DNA-bd_sf"/>
</dbReference>
<dbReference type="GO" id="GO:0003700">
    <property type="term" value="F:DNA-binding transcription factor activity"/>
    <property type="evidence" value="ECO:0007669"/>
    <property type="project" value="InterPro"/>
</dbReference>
<dbReference type="PROSITE" id="PS51459">
    <property type="entry name" value="FIDO"/>
    <property type="match status" value="1"/>
</dbReference>
<dbReference type="InterPro" id="IPR036390">
    <property type="entry name" value="WH_DNA-bd_sf"/>
</dbReference>
<feature type="domain" description="Fido" evidence="4">
    <location>
        <begin position="116"/>
        <end position="267"/>
    </location>
</feature>
<evidence type="ECO:0000256" key="2">
    <source>
        <dbReference type="ARBA" id="ARBA00023163"/>
    </source>
</evidence>
<gene>
    <name evidence="5" type="ORF">SDC9_37499</name>
</gene>
<dbReference type="Gene3D" id="1.10.10.10">
    <property type="entry name" value="Winged helix-like DNA-binding domain superfamily/Winged helix DNA-binding domain"/>
    <property type="match status" value="1"/>
</dbReference>
<dbReference type="InterPro" id="IPR003812">
    <property type="entry name" value="Fido"/>
</dbReference>
<dbReference type="Gene3D" id="1.10.3290.10">
    <property type="entry name" value="Fido-like domain"/>
    <property type="match status" value="1"/>
</dbReference>
<evidence type="ECO:0000256" key="1">
    <source>
        <dbReference type="ARBA" id="ARBA00023015"/>
    </source>
</evidence>
<keyword evidence="1" id="KW-0805">Transcription regulation</keyword>
<dbReference type="Pfam" id="PF02661">
    <property type="entry name" value="Fic"/>
    <property type="match status" value="1"/>
</dbReference>
<evidence type="ECO:0000259" key="3">
    <source>
        <dbReference type="PROSITE" id="PS51000"/>
    </source>
</evidence>
<evidence type="ECO:0000313" key="5">
    <source>
        <dbReference type="EMBL" id="MPL91431.1"/>
    </source>
</evidence>
<evidence type="ECO:0000259" key="4">
    <source>
        <dbReference type="PROSITE" id="PS51459"/>
    </source>
</evidence>
<dbReference type="PROSITE" id="PS51000">
    <property type="entry name" value="HTH_DEOR_2"/>
    <property type="match status" value="1"/>
</dbReference>
<dbReference type="InterPro" id="IPR001034">
    <property type="entry name" value="DeoR_HTH"/>
</dbReference>
<dbReference type="PANTHER" id="PTHR13504">
    <property type="entry name" value="FIDO DOMAIN-CONTAINING PROTEIN DDB_G0283145"/>
    <property type="match status" value="1"/>
</dbReference>
<dbReference type="EMBL" id="VSSQ01000329">
    <property type="protein sequence ID" value="MPL91431.1"/>
    <property type="molecule type" value="Genomic_DNA"/>
</dbReference>
<name>A0A644VJE1_9ZZZZ</name>
<feature type="domain" description="HTH deoR-type" evidence="3">
    <location>
        <begin position="298"/>
        <end position="353"/>
    </location>
</feature>
<dbReference type="AlphaFoldDB" id="A0A644VJE1"/>
<dbReference type="PANTHER" id="PTHR13504:SF38">
    <property type="entry name" value="FIDO DOMAIN-CONTAINING PROTEIN"/>
    <property type="match status" value="1"/>
</dbReference>
<dbReference type="Pfam" id="PF08220">
    <property type="entry name" value="HTH_DeoR"/>
    <property type="match status" value="1"/>
</dbReference>
<keyword evidence="2" id="KW-0804">Transcription</keyword>
<dbReference type="InterPro" id="IPR036597">
    <property type="entry name" value="Fido-like_dom_sf"/>
</dbReference>
<evidence type="ECO:0008006" key="6">
    <source>
        <dbReference type="Google" id="ProtNLM"/>
    </source>
</evidence>
<protein>
    <recommendedName>
        <fullName evidence="6">Fido domain-containing protein</fullName>
    </recommendedName>
</protein>
<dbReference type="SUPFAM" id="SSF46785">
    <property type="entry name" value="Winged helix' DNA-binding domain"/>
    <property type="match status" value="1"/>
</dbReference>
<accession>A0A644VJE1</accession>
<sequence length="358" mass="41190">MAVNLAIFFIYCGIPMFKPNFKYTDKIVKNLINITESKVIILNTPLIPKWEVDLKKEAILRSAHFSTAIEGNSLTFNQVNDLADGKNVIAQNKDKQEVLNYLSTLRRIPEFSKNTFNLEILLEIHKSLTKNTLEYFEHEGSLRNQPVYVVGSGGKIVFTPPKTEDVLFLINEFFDWLNSINFDDINPVIVAGLAHYELVRIHPFIDGNGRTARVLATLILYKSGFDINRFFALDDYYDMNCKDYYNALQTVDPNTLDLTKWLEYFTEGIVFNIESFKDKVIGLNKNVKILKEKDQIDLDERQIAIIEKISDVGKITNMDIREMFSISDVTARKESAKLEKLGIIERKGKGRNVHYILI</sequence>
<comment type="caution">
    <text evidence="5">The sequence shown here is derived from an EMBL/GenBank/DDBJ whole genome shotgun (WGS) entry which is preliminary data.</text>
</comment>
<dbReference type="SUPFAM" id="SSF140931">
    <property type="entry name" value="Fic-like"/>
    <property type="match status" value="1"/>
</dbReference>
<organism evidence="5">
    <name type="scientific">bioreactor metagenome</name>
    <dbReference type="NCBI Taxonomy" id="1076179"/>
    <lineage>
        <taxon>unclassified sequences</taxon>
        <taxon>metagenomes</taxon>
        <taxon>ecological metagenomes</taxon>
    </lineage>
</organism>